<accession>A0A427AWS5</accession>
<dbReference type="AlphaFoldDB" id="A0A427AWS5"/>
<dbReference type="EMBL" id="AMZH03001078">
    <property type="protein sequence ID" value="RRT80712.1"/>
    <property type="molecule type" value="Genomic_DNA"/>
</dbReference>
<comment type="caution">
    <text evidence="1">The sequence shown here is derived from an EMBL/GenBank/DDBJ whole genome shotgun (WGS) entry which is preliminary data.</text>
</comment>
<dbReference type="Proteomes" id="UP000287651">
    <property type="component" value="Unassembled WGS sequence"/>
</dbReference>
<evidence type="ECO:0000313" key="1">
    <source>
        <dbReference type="EMBL" id="RRT80712.1"/>
    </source>
</evidence>
<name>A0A427AWS5_ENSVE</name>
<gene>
    <name evidence="1" type="ORF">B296_00001390</name>
</gene>
<evidence type="ECO:0000313" key="2">
    <source>
        <dbReference type="Proteomes" id="UP000287651"/>
    </source>
</evidence>
<proteinExistence type="predicted"/>
<reference evidence="1 2" key="1">
    <citation type="journal article" date="2014" name="Agronomy (Basel)">
        <title>A Draft Genome Sequence for Ensete ventricosum, the Drought-Tolerant Tree Against Hunger.</title>
        <authorList>
            <person name="Harrison J."/>
            <person name="Moore K.A."/>
            <person name="Paszkiewicz K."/>
            <person name="Jones T."/>
            <person name="Grant M."/>
            <person name="Ambacheew D."/>
            <person name="Muzemil S."/>
            <person name="Studholme D.J."/>
        </authorList>
    </citation>
    <scope>NUCLEOTIDE SEQUENCE [LARGE SCALE GENOMIC DNA]</scope>
</reference>
<sequence>MFEAGSRASTPPLLEVGSLTPTFIKDGVVEKLEPHFAKAWSSVNPTPALVFVKDGGRSRNSTLTFGRGRKVEKPNPRLRQGREIEKPYPCFIEVWRLENPLRIQNPALVKDEEVGKIDPHLRQGKEL</sequence>
<protein>
    <submittedName>
        <fullName evidence="1">Uncharacterized protein</fullName>
    </submittedName>
</protein>
<organism evidence="1 2">
    <name type="scientific">Ensete ventricosum</name>
    <name type="common">Abyssinian banana</name>
    <name type="synonym">Musa ensete</name>
    <dbReference type="NCBI Taxonomy" id="4639"/>
    <lineage>
        <taxon>Eukaryota</taxon>
        <taxon>Viridiplantae</taxon>
        <taxon>Streptophyta</taxon>
        <taxon>Embryophyta</taxon>
        <taxon>Tracheophyta</taxon>
        <taxon>Spermatophyta</taxon>
        <taxon>Magnoliopsida</taxon>
        <taxon>Liliopsida</taxon>
        <taxon>Zingiberales</taxon>
        <taxon>Musaceae</taxon>
        <taxon>Ensete</taxon>
    </lineage>
</organism>